<keyword evidence="1" id="KW-0813">Transport</keyword>
<keyword evidence="3" id="KW-0285">Flavoprotein</keyword>
<dbReference type="PANTHER" id="PTHR36118">
    <property type="entry name" value="ION-TRANSLOCATING OXIDOREDUCTASE COMPLEX SUBUNIT G"/>
    <property type="match status" value="1"/>
</dbReference>
<dbReference type="SMART" id="SM00900">
    <property type="entry name" value="FMN_bind"/>
    <property type="match status" value="1"/>
</dbReference>
<evidence type="ECO:0000256" key="5">
    <source>
        <dbReference type="ARBA" id="ARBA00022982"/>
    </source>
</evidence>
<dbReference type="EMBL" id="NRRU01000057">
    <property type="protein sequence ID" value="MBK1714145.1"/>
    <property type="molecule type" value="Genomic_DNA"/>
</dbReference>
<name>A0ABS1DWZ9_RUBGE</name>
<keyword evidence="4" id="KW-0288">FMN</keyword>
<evidence type="ECO:0000256" key="2">
    <source>
        <dbReference type="ARBA" id="ARBA00022553"/>
    </source>
</evidence>
<reference evidence="7" key="2">
    <citation type="journal article" date="2020" name="Microorganisms">
        <title>Osmotic Adaptation and Compatible Solute Biosynthesis of Phototrophic Bacteria as Revealed from Genome Analyses.</title>
        <authorList>
            <person name="Imhoff J.F."/>
            <person name="Rahn T."/>
            <person name="Kunzel S."/>
            <person name="Keller A."/>
            <person name="Neulinger S.C."/>
        </authorList>
    </citation>
    <scope>NUCLEOTIDE SEQUENCE</scope>
    <source>
        <strain evidence="7">IM 151</strain>
    </source>
</reference>
<evidence type="ECO:0000313" key="8">
    <source>
        <dbReference type="Proteomes" id="UP001041814"/>
    </source>
</evidence>
<organism evidence="7 8">
    <name type="scientific">Rubrivivax gelatinosus</name>
    <name type="common">Rhodocyclus gelatinosus</name>
    <name type="synonym">Rhodopseudomonas gelatinosa</name>
    <dbReference type="NCBI Taxonomy" id="28068"/>
    <lineage>
        <taxon>Bacteria</taxon>
        <taxon>Pseudomonadati</taxon>
        <taxon>Pseudomonadota</taxon>
        <taxon>Betaproteobacteria</taxon>
        <taxon>Burkholderiales</taxon>
        <taxon>Sphaerotilaceae</taxon>
        <taxon>Rubrivivax</taxon>
    </lineage>
</organism>
<protein>
    <submittedName>
        <fullName evidence="7">FMN-binding protein</fullName>
    </submittedName>
</protein>
<keyword evidence="2" id="KW-0597">Phosphoprotein</keyword>
<dbReference type="InterPro" id="IPR007329">
    <property type="entry name" value="FMN-bd"/>
</dbReference>
<accession>A0ABS1DWZ9</accession>
<evidence type="ECO:0000259" key="6">
    <source>
        <dbReference type="SMART" id="SM00900"/>
    </source>
</evidence>
<comment type="caution">
    <text evidence="7">The sequence shown here is derived from an EMBL/GenBank/DDBJ whole genome shotgun (WGS) entry which is preliminary data.</text>
</comment>
<gene>
    <name evidence="7" type="ORF">CKO43_15325</name>
</gene>
<dbReference type="PANTHER" id="PTHR36118:SF1">
    <property type="entry name" value="ION-TRANSLOCATING OXIDOREDUCTASE COMPLEX SUBUNIT G"/>
    <property type="match status" value="1"/>
</dbReference>
<keyword evidence="5" id="KW-0249">Electron transport</keyword>
<sequence>MLVTLGLVAAICGLLIVTAYEGSLSAVKENRRIALERAVTKVLPGAQKTVSWLALPDGQVVAGNADGAPAGALPFQAAYDAQGALMGIAAEGAAKGYADTVRVMFGYKPQCQCIVGIAVVSMRETPGIGDKILVDAGFLKNFEALDVRLGADMKALANAVKTVKHGSKTEAWQIDAISGATVTSRAVGRGIDAAAQALLPRLVPKLEQIGKAS</sequence>
<feature type="domain" description="FMN-binding" evidence="6">
    <location>
        <begin position="96"/>
        <end position="198"/>
    </location>
</feature>
<evidence type="ECO:0000256" key="3">
    <source>
        <dbReference type="ARBA" id="ARBA00022630"/>
    </source>
</evidence>
<dbReference type="InterPro" id="IPR010209">
    <property type="entry name" value="Ion_transpt_RnfG/RsxG"/>
</dbReference>
<dbReference type="Proteomes" id="UP001041814">
    <property type="component" value="Unassembled WGS sequence"/>
</dbReference>
<evidence type="ECO:0000313" key="7">
    <source>
        <dbReference type="EMBL" id="MBK1714145.1"/>
    </source>
</evidence>
<evidence type="ECO:0000256" key="4">
    <source>
        <dbReference type="ARBA" id="ARBA00022643"/>
    </source>
</evidence>
<proteinExistence type="predicted"/>
<reference evidence="7" key="1">
    <citation type="submission" date="2017-08" db="EMBL/GenBank/DDBJ databases">
        <authorList>
            <person name="Imhoff J.F."/>
            <person name="Rahn T."/>
            <person name="Kuenzel S."/>
            <person name="Neulinger S.C."/>
        </authorList>
    </citation>
    <scope>NUCLEOTIDE SEQUENCE</scope>
    <source>
        <strain evidence="7">IM 151</strain>
    </source>
</reference>
<dbReference type="Pfam" id="PF04205">
    <property type="entry name" value="FMN_bind"/>
    <property type="match status" value="1"/>
</dbReference>
<evidence type="ECO:0000256" key="1">
    <source>
        <dbReference type="ARBA" id="ARBA00022448"/>
    </source>
</evidence>
<keyword evidence="8" id="KW-1185">Reference proteome</keyword>